<dbReference type="EMBL" id="BJVJ01000013">
    <property type="protein sequence ID" value="GEL22933.1"/>
    <property type="molecule type" value="Genomic_DNA"/>
</dbReference>
<evidence type="ECO:0000313" key="3">
    <source>
        <dbReference type="Proteomes" id="UP000321685"/>
    </source>
</evidence>
<evidence type="ECO:0000259" key="1">
    <source>
        <dbReference type="Pfam" id="PF23212"/>
    </source>
</evidence>
<organism evidence="2 3">
    <name type="scientific">Pseudonocardia sulfidoxydans NBRC 16205</name>
    <dbReference type="NCBI Taxonomy" id="1223511"/>
    <lineage>
        <taxon>Bacteria</taxon>
        <taxon>Bacillati</taxon>
        <taxon>Actinomycetota</taxon>
        <taxon>Actinomycetes</taxon>
        <taxon>Pseudonocardiales</taxon>
        <taxon>Pseudonocardiaceae</taxon>
        <taxon>Pseudonocardia</taxon>
    </lineage>
</organism>
<dbReference type="InterPro" id="IPR055492">
    <property type="entry name" value="DUF7064"/>
</dbReference>
<dbReference type="Proteomes" id="UP000321685">
    <property type="component" value="Unassembled WGS sequence"/>
</dbReference>
<accession>A0A511DET7</accession>
<comment type="caution">
    <text evidence="2">The sequence shown here is derived from an EMBL/GenBank/DDBJ whole genome shotgun (WGS) entry which is preliminary data.</text>
</comment>
<feature type="domain" description="DUF7064" evidence="1">
    <location>
        <begin position="198"/>
        <end position="311"/>
    </location>
</feature>
<gene>
    <name evidence="2" type="ORF">PSU4_18870</name>
</gene>
<dbReference type="RefSeq" id="WP_147105076.1">
    <property type="nucleotide sequence ID" value="NZ_BJVJ01000013.1"/>
</dbReference>
<keyword evidence="3" id="KW-1185">Reference proteome</keyword>
<sequence>MIRPEDAQFHAPTSDDPLWAETNYFGLYAGQDTDRPMNIGVYGLFREPLGVVGSTVSVNSRRVTMPWAADYWDAWEHLVVPQPSNLLDYTLANGLHVVCSEPNKVWDVDYSDAAADLELHFRYTALMEPYDINDPDQDPKAAGRDMNKTWGHAYAGHFDQTGHFEGEIRLRGTTTPIDCVSTMDHSWGVRAERQTSRLSWMHAHVGPDLALHALFDFTTDNGPDGPSPLTMTHGYVLDNGVVRGLASGSGETTRSGLYPEHIEITVADAEGRTWDATGDALTTFPWQSQPGVVGHNSLLRWTLDGRTAYGECMDFVGMGELGRVYDRVHAAAAGV</sequence>
<name>A0A511DET7_9PSEU</name>
<proteinExistence type="predicted"/>
<evidence type="ECO:0000313" key="2">
    <source>
        <dbReference type="EMBL" id="GEL22933.1"/>
    </source>
</evidence>
<protein>
    <recommendedName>
        <fullName evidence="1">DUF7064 domain-containing protein</fullName>
    </recommendedName>
</protein>
<dbReference type="Pfam" id="PF23212">
    <property type="entry name" value="DUF7064"/>
    <property type="match status" value="1"/>
</dbReference>
<dbReference type="AlphaFoldDB" id="A0A511DET7"/>
<reference evidence="2 3" key="1">
    <citation type="submission" date="2019-07" db="EMBL/GenBank/DDBJ databases">
        <title>Whole genome shotgun sequence of Pseudonocardia sulfidoxydans NBRC 16205.</title>
        <authorList>
            <person name="Hosoyama A."/>
            <person name="Uohara A."/>
            <person name="Ohji S."/>
            <person name="Ichikawa N."/>
        </authorList>
    </citation>
    <scope>NUCLEOTIDE SEQUENCE [LARGE SCALE GENOMIC DNA]</scope>
    <source>
        <strain evidence="2 3">NBRC 16205</strain>
    </source>
</reference>
<dbReference type="OrthoDB" id="7054648at2"/>